<comment type="caution">
    <text evidence="10">The sequence shown here is derived from an EMBL/GenBank/DDBJ whole genome shotgun (WGS) entry which is preliminary data.</text>
</comment>
<keyword evidence="4 6" id="KW-1133">Transmembrane helix</keyword>
<dbReference type="InterPro" id="IPR029787">
    <property type="entry name" value="Nucleotide_cyclase"/>
</dbReference>
<keyword evidence="3 6" id="KW-0812">Transmembrane</keyword>
<dbReference type="InterPro" id="IPR000014">
    <property type="entry name" value="PAS"/>
</dbReference>
<evidence type="ECO:0000256" key="3">
    <source>
        <dbReference type="ARBA" id="ARBA00022692"/>
    </source>
</evidence>
<feature type="transmembrane region" description="Helical" evidence="6">
    <location>
        <begin position="129"/>
        <end position="151"/>
    </location>
</feature>
<feature type="transmembrane region" description="Helical" evidence="6">
    <location>
        <begin position="163"/>
        <end position="185"/>
    </location>
</feature>
<dbReference type="Gene3D" id="3.30.70.270">
    <property type="match status" value="1"/>
</dbReference>
<dbReference type="Gene3D" id="3.20.20.450">
    <property type="entry name" value="EAL domain"/>
    <property type="match status" value="1"/>
</dbReference>
<accession>A0A8I0HQ45</accession>
<dbReference type="PROSITE" id="PS50883">
    <property type="entry name" value="EAL"/>
    <property type="match status" value="1"/>
</dbReference>
<dbReference type="AlphaFoldDB" id="A0A8I0HQ45"/>
<dbReference type="InterPro" id="IPR000160">
    <property type="entry name" value="GGDEF_dom"/>
</dbReference>
<gene>
    <name evidence="10" type="ORF">H9627_11125</name>
</gene>
<dbReference type="InterPro" id="IPR001633">
    <property type="entry name" value="EAL_dom"/>
</dbReference>
<feature type="transmembrane region" description="Helical" evidence="6">
    <location>
        <begin position="235"/>
        <end position="259"/>
    </location>
</feature>
<evidence type="ECO:0000313" key="10">
    <source>
        <dbReference type="EMBL" id="MBD8030861.1"/>
    </source>
</evidence>
<dbReference type="Pfam" id="PF08448">
    <property type="entry name" value="PAS_4"/>
    <property type="match status" value="1"/>
</dbReference>
<dbReference type="FunFam" id="3.30.70.270:FF:000001">
    <property type="entry name" value="Diguanylate cyclase domain protein"/>
    <property type="match status" value="1"/>
</dbReference>
<feature type="transmembrane region" description="Helical" evidence="6">
    <location>
        <begin position="197"/>
        <end position="215"/>
    </location>
</feature>
<dbReference type="SMART" id="SM00267">
    <property type="entry name" value="GGDEF"/>
    <property type="match status" value="1"/>
</dbReference>
<comment type="subcellular location">
    <subcellularLocation>
        <location evidence="1">Cell membrane</location>
        <topology evidence="1">Multi-pass membrane protein</topology>
    </subcellularLocation>
</comment>
<dbReference type="SUPFAM" id="SSF55785">
    <property type="entry name" value="PYP-like sensor domain (PAS domain)"/>
    <property type="match status" value="1"/>
</dbReference>
<dbReference type="InterPro" id="IPR035965">
    <property type="entry name" value="PAS-like_dom_sf"/>
</dbReference>
<dbReference type="Proteomes" id="UP000650224">
    <property type="component" value="Unassembled WGS sequence"/>
</dbReference>
<dbReference type="InterPro" id="IPR035919">
    <property type="entry name" value="EAL_sf"/>
</dbReference>
<protein>
    <submittedName>
        <fullName evidence="10">EAL domain-containing protein</fullName>
    </submittedName>
</protein>
<sequence>MRHVFFGIAYVVAVVASLSVVYAGTLVAVVWPSIGIAVWWTVTCKRWRVFVAVSAFVFLVPPLYLSLIQDISLTSWILVGLSHLVAGPAIGPLVLLFEKFRWIEPENRGGGRLFPSIARIHLPRHVYRLLIASLVVIPVSKAFTLLAIVLSGDGISVTIYLSLILRDLAGVIAIAGAGIAIASAVVRNISVAAWREFAGVLTATMVLLLLIFIYGDNLPIAYLAMLPLYWSATRLPVILAVIHGVFTTGIATIFVLWVGTGPFSVLENDPLAQASAIQLFIVICVLLSLVVSTTVQQHSALVAELEALAATIPDALLVINRSGKVFPVNDVAHNLVVKDSQGDYEMRQLKEIDGVLLEESTRPDNRALRGETVEAMLLELVDDPDDSSRSERRFYSVSASPLYLQGETEAGHALILYHDSTDEYWAMRQLQHAHDDARYLFENAPQGVATLDDSGRILQANRALGELIGVPARELQGRRLDEFITEKELQEQITAALAEPGELIHADRYVNAVDGVRRRVALTFRTTTGEDTAPGPVLVNAVDITERQRLHELVSYLADHDALTGLVNRRCFEVEFRKIYSHGDNERSDGALLLIDLDNFKTVNDVLGHHVGDELLVDFAGLLRECVRSTDIVGRLGGDEFVIVLPDTDRTGATATGARIVEAVQQNMASRPDVLRRVTASVGIVMFSEARSRGVDPFILADQLLYEAKGSGRNRFAVLTPGREGEQSSLSQLTRSHIENILQRGALTLELQPILEVSTGEIAFAEGLARINPAEISVTTGEFIAAVERAGLGPELDMYVIRQGIQLLVELRRVRPDFRLSLNVSAQSCGADEVCALISAEVEKHGVAPGALILELTETAPLKDVEAARRFQRTLADHGVVFALDDFGAGFDPYRYLKQLDFRMLKIAGEFIEGMVDNSVDRSIVHSIMCLAQDEGMVTVAEFVSSEDILREVTHLGITYAQGYHIGRSVPLAEFIATYLTTSKNHEEEE</sequence>
<feature type="domain" description="GGDEF" evidence="9">
    <location>
        <begin position="588"/>
        <end position="721"/>
    </location>
</feature>
<dbReference type="SMART" id="SM00091">
    <property type="entry name" value="PAS"/>
    <property type="match status" value="2"/>
</dbReference>
<feature type="domain" description="EAL" evidence="8">
    <location>
        <begin position="731"/>
        <end position="983"/>
    </location>
</feature>
<proteinExistence type="predicted"/>
<evidence type="ECO:0000256" key="1">
    <source>
        <dbReference type="ARBA" id="ARBA00004651"/>
    </source>
</evidence>
<dbReference type="PROSITE" id="PS50887">
    <property type="entry name" value="GGDEF"/>
    <property type="match status" value="1"/>
</dbReference>
<dbReference type="InterPro" id="IPR007895">
    <property type="entry name" value="MASE1"/>
</dbReference>
<dbReference type="CDD" id="cd00130">
    <property type="entry name" value="PAS"/>
    <property type="match status" value="1"/>
</dbReference>
<evidence type="ECO:0000259" key="7">
    <source>
        <dbReference type="PROSITE" id="PS50112"/>
    </source>
</evidence>
<dbReference type="RefSeq" id="WP_191734108.1">
    <property type="nucleotide sequence ID" value="NZ_JACSPR010000008.1"/>
</dbReference>
<dbReference type="NCBIfam" id="TIGR00254">
    <property type="entry name" value="GGDEF"/>
    <property type="match status" value="1"/>
</dbReference>
<dbReference type="InterPro" id="IPR013656">
    <property type="entry name" value="PAS_4"/>
</dbReference>
<dbReference type="EMBL" id="JACSPR010000008">
    <property type="protein sequence ID" value="MBD8030861.1"/>
    <property type="molecule type" value="Genomic_DNA"/>
</dbReference>
<dbReference type="CDD" id="cd01949">
    <property type="entry name" value="GGDEF"/>
    <property type="match status" value="1"/>
</dbReference>
<dbReference type="SMART" id="SM00052">
    <property type="entry name" value="EAL"/>
    <property type="match status" value="1"/>
</dbReference>
<dbReference type="InterPro" id="IPR043128">
    <property type="entry name" value="Rev_trsase/Diguanyl_cyclase"/>
</dbReference>
<evidence type="ECO:0000259" key="9">
    <source>
        <dbReference type="PROSITE" id="PS50887"/>
    </source>
</evidence>
<evidence type="ECO:0000256" key="4">
    <source>
        <dbReference type="ARBA" id="ARBA00022989"/>
    </source>
</evidence>
<keyword evidence="2" id="KW-1003">Cell membrane</keyword>
<feature type="transmembrane region" description="Helical" evidence="6">
    <location>
        <begin position="49"/>
        <end position="67"/>
    </location>
</feature>
<evidence type="ECO:0000256" key="2">
    <source>
        <dbReference type="ARBA" id="ARBA00022475"/>
    </source>
</evidence>
<feature type="transmembrane region" description="Helical" evidence="6">
    <location>
        <begin position="73"/>
        <end position="97"/>
    </location>
</feature>
<dbReference type="Gene3D" id="3.30.450.20">
    <property type="entry name" value="PAS domain"/>
    <property type="match status" value="2"/>
</dbReference>
<feature type="transmembrane region" description="Helical" evidence="6">
    <location>
        <begin position="271"/>
        <end position="291"/>
    </location>
</feature>
<name>A0A8I0HQ45_9CORY</name>
<dbReference type="Pfam" id="PF00990">
    <property type="entry name" value="GGDEF"/>
    <property type="match status" value="1"/>
</dbReference>
<dbReference type="CDD" id="cd01948">
    <property type="entry name" value="EAL"/>
    <property type="match status" value="1"/>
</dbReference>
<evidence type="ECO:0000256" key="5">
    <source>
        <dbReference type="ARBA" id="ARBA00023136"/>
    </source>
</evidence>
<dbReference type="NCBIfam" id="TIGR00229">
    <property type="entry name" value="sensory_box"/>
    <property type="match status" value="1"/>
</dbReference>
<reference evidence="10 11" key="1">
    <citation type="submission" date="2020-08" db="EMBL/GenBank/DDBJ databases">
        <title>A Genomic Blueprint of the Chicken Gut Microbiome.</title>
        <authorList>
            <person name="Gilroy R."/>
            <person name="Ravi A."/>
            <person name="Getino M."/>
            <person name="Pursley I."/>
            <person name="Horton D.L."/>
            <person name="Alikhan N.-F."/>
            <person name="Baker D."/>
            <person name="Gharbi K."/>
            <person name="Hall N."/>
            <person name="Watson M."/>
            <person name="Adriaenssens E.M."/>
            <person name="Foster-Nyarko E."/>
            <person name="Jarju S."/>
            <person name="Secka A."/>
            <person name="Antonio M."/>
            <person name="Oren A."/>
            <person name="Chaudhuri R."/>
            <person name="La Ragione R.M."/>
            <person name="Hildebrand F."/>
            <person name="Pallen M.J."/>
        </authorList>
    </citation>
    <scope>NUCLEOTIDE SEQUENCE [LARGE SCALE GENOMIC DNA]</scope>
    <source>
        <strain evidence="10 11">Sa1YVA5</strain>
    </source>
</reference>
<keyword evidence="11" id="KW-1185">Reference proteome</keyword>
<dbReference type="GO" id="GO:0005886">
    <property type="term" value="C:plasma membrane"/>
    <property type="evidence" value="ECO:0007669"/>
    <property type="project" value="UniProtKB-SubCell"/>
</dbReference>
<dbReference type="PANTHER" id="PTHR44757:SF2">
    <property type="entry name" value="BIOFILM ARCHITECTURE MAINTENANCE PROTEIN MBAA"/>
    <property type="match status" value="1"/>
</dbReference>
<evidence type="ECO:0000256" key="6">
    <source>
        <dbReference type="SAM" id="Phobius"/>
    </source>
</evidence>
<dbReference type="PANTHER" id="PTHR44757">
    <property type="entry name" value="DIGUANYLATE CYCLASE DGCP"/>
    <property type="match status" value="1"/>
</dbReference>
<feature type="transmembrane region" description="Helical" evidence="6">
    <location>
        <begin position="20"/>
        <end position="42"/>
    </location>
</feature>
<dbReference type="PROSITE" id="PS50112">
    <property type="entry name" value="PAS"/>
    <property type="match status" value="1"/>
</dbReference>
<keyword evidence="5 6" id="KW-0472">Membrane</keyword>
<evidence type="ECO:0000259" key="8">
    <source>
        <dbReference type="PROSITE" id="PS50883"/>
    </source>
</evidence>
<feature type="domain" description="PAS" evidence="7">
    <location>
        <begin position="433"/>
        <end position="488"/>
    </location>
</feature>
<organism evidence="10 11">
    <name type="scientific">Corynebacterium gallinarum</name>
    <dbReference type="NCBI Taxonomy" id="2762214"/>
    <lineage>
        <taxon>Bacteria</taxon>
        <taxon>Bacillati</taxon>
        <taxon>Actinomycetota</taxon>
        <taxon>Actinomycetes</taxon>
        <taxon>Mycobacteriales</taxon>
        <taxon>Corynebacteriaceae</taxon>
        <taxon>Corynebacterium</taxon>
    </lineage>
</organism>
<dbReference type="SUPFAM" id="SSF141868">
    <property type="entry name" value="EAL domain-like"/>
    <property type="match status" value="1"/>
</dbReference>
<dbReference type="SUPFAM" id="SSF55073">
    <property type="entry name" value="Nucleotide cyclase"/>
    <property type="match status" value="1"/>
</dbReference>
<dbReference type="Pfam" id="PF00563">
    <property type="entry name" value="EAL"/>
    <property type="match status" value="1"/>
</dbReference>
<dbReference type="Pfam" id="PF05231">
    <property type="entry name" value="MASE1"/>
    <property type="match status" value="1"/>
</dbReference>
<dbReference type="InterPro" id="IPR052155">
    <property type="entry name" value="Biofilm_reg_signaling"/>
</dbReference>
<evidence type="ECO:0000313" key="11">
    <source>
        <dbReference type="Proteomes" id="UP000650224"/>
    </source>
</evidence>